<reference evidence="1" key="1">
    <citation type="journal article" date="2020" name="Nature">
        <title>Giant virus diversity and host interactions through global metagenomics.</title>
        <authorList>
            <person name="Schulz F."/>
            <person name="Roux S."/>
            <person name="Paez-Espino D."/>
            <person name="Jungbluth S."/>
            <person name="Walsh D.A."/>
            <person name="Denef V.J."/>
            <person name="McMahon K.D."/>
            <person name="Konstantinidis K.T."/>
            <person name="Eloe-Fadrosh E.A."/>
            <person name="Kyrpides N.C."/>
            <person name="Woyke T."/>
        </authorList>
    </citation>
    <scope>NUCLEOTIDE SEQUENCE</scope>
    <source>
        <strain evidence="1">GVMAG-M-3300023179-4</strain>
    </source>
</reference>
<name>A0A6C0H1K7_9ZZZZ</name>
<dbReference type="Gene3D" id="3.40.210.30">
    <property type="entry name" value="Dam replacing family, catalytic PD-(D/E)XK domain"/>
    <property type="match status" value="1"/>
</dbReference>
<accession>A0A6C0H1K7</accession>
<dbReference type="AlphaFoldDB" id="A0A6C0H1K7"/>
<dbReference type="EMBL" id="MN739836">
    <property type="protein sequence ID" value="QHT74025.1"/>
    <property type="molecule type" value="Genomic_DNA"/>
</dbReference>
<protein>
    <recommendedName>
        <fullName evidence="2">Restriction endonuclease</fullName>
    </recommendedName>
</protein>
<dbReference type="InterPro" id="IPR043025">
    <property type="entry name" value="DRP_PD-(D/E)XK_dom"/>
</dbReference>
<sequence>MAPYFKKEVGIKMEDYVTKNIPCQLCCKYSLKALKDYTPSLDIVCENCGAIYEVKSKCLSVKTLPKDIFCNGGNFIEFKKNIYNGLNLFIILYGVDREKKEIVIRNIYYITNNELIQEKIIEIDKKKNTTLSTIKIFDRSILKSINIKEKFLSFKDLYNNLIKTLIL</sequence>
<evidence type="ECO:0008006" key="2">
    <source>
        <dbReference type="Google" id="ProtNLM"/>
    </source>
</evidence>
<dbReference type="Pfam" id="PF06044">
    <property type="entry name" value="DpnI"/>
    <property type="match status" value="1"/>
</dbReference>
<dbReference type="InterPro" id="IPR010324">
    <property type="entry name" value="DRP"/>
</dbReference>
<proteinExistence type="predicted"/>
<evidence type="ECO:0000313" key="1">
    <source>
        <dbReference type="EMBL" id="QHT74025.1"/>
    </source>
</evidence>
<organism evidence="1">
    <name type="scientific">viral metagenome</name>
    <dbReference type="NCBI Taxonomy" id="1070528"/>
    <lineage>
        <taxon>unclassified sequences</taxon>
        <taxon>metagenomes</taxon>
        <taxon>organismal metagenomes</taxon>
    </lineage>
</organism>